<dbReference type="AlphaFoldDB" id="A0A067PH03"/>
<evidence type="ECO:0000256" key="1">
    <source>
        <dbReference type="ARBA" id="ARBA00009431"/>
    </source>
</evidence>
<evidence type="ECO:0000313" key="7">
    <source>
        <dbReference type="Proteomes" id="UP000027265"/>
    </source>
</evidence>
<keyword evidence="7" id="KW-1185">Reference proteome</keyword>
<dbReference type="EMBL" id="KL197762">
    <property type="protein sequence ID" value="KDQ50292.1"/>
    <property type="molecule type" value="Genomic_DNA"/>
</dbReference>
<gene>
    <name evidence="6" type="ORF">JAAARDRAFT_42181</name>
</gene>
<dbReference type="STRING" id="933084.A0A067PH03"/>
<dbReference type="Proteomes" id="UP000027265">
    <property type="component" value="Unassembled WGS sequence"/>
</dbReference>
<name>A0A067PH03_9AGAM</name>
<dbReference type="HOGENOM" id="CLU_095937_1_0_1"/>
<keyword evidence="3" id="KW-0645">Protease</keyword>
<protein>
    <submittedName>
        <fullName evidence="6">Uncharacterized protein</fullName>
    </submittedName>
</protein>
<evidence type="ECO:0000256" key="3">
    <source>
        <dbReference type="ARBA" id="ARBA00022670"/>
    </source>
</evidence>
<keyword evidence="4" id="KW-0378">Hydrolase</keyword>
<dbReference type="SUPFAM" id="SSF53474">
    <property type="entry name" value="alpha/beta-Hydrolases"/>
    <property type="match status" value="1"/>
</dbReference>
<organism evidence="6 7">
    <name type="scientific">Jaapia argillacea MUCL 33604</name>
    <dbReference type="NCBI Taxonomy" id="933084"/>
    <lineage>
        <taxon>Eukaryota</taxon>
        <taxon>Fungi</taxon>
        <taxon>Dikarya</taxon>
        <taxon>Basidiomycota</taxon>
        <taxon>Agaricomycotina</taxon>
        <taxon>Agaricomycetes</taxon>
        <taxon>Agaricomycetidae</taxon>
        <taxon>Jaapiales</taxon>
        <taxon>Jaapiaceae</taxon>
        <taxon>Jaapia</taxon>
    </lineage>
</organism>
<sequence>MAFLMESATNASLHNVSMVFYSGNDDDLAAHRGTEVNTTFGGIQGFTRKPSTPWYKDDGTLAGIVHRERNLTYALFIGARHLVPEWQPQAAYVFLREFILGHNTTGLVEGTTVFGGESSLLGQGIIPGTTAIFYGWGTTVSSTSAPSATIASWASFLATATTTSTPSP</sequence>
<dbReference type="InterPro" id="IPR029058">
    <property type="entry name" value="AB_hydrolase_fold"/>
</dbReference>
<proteinExistence type="inferred from homology"/>
<dbReference type="Pfam" id="PF00450">
    <property type="entry name" value="Peptidase_S10"/>
    <property type="match status" value="1"/>
</dbReference>
<comment type="similarity">
    <text evidence="1">Belongs to the peptidase S10 family.</text>
</comment>
<dbReference type="GO" id="GO:0004185">
    <property type="term" value="F:serine-type carboxypeptidase activity"/>
    <property type="evidence" value="ECO:0007669"/>
    <property type="project" value="InterPro"/>
</dbReference>
<evidence type="ECO:0000256" key="5">
    <source>
        <dbReference type="ARBA" id="ARBA00023180"/>
    </source>
</evidence>
<accession>A0A067PH03</accession>
<evidence type="ECO:0000256" key="4">
    <source>
        <dbReference type="ARBA" id="ARBA00022801"/>
    </source>
</evidence>
<dbReference type="Gene3D" id="3.40.50.1820">
    <property type="entry name" value="alpha/beta hydrolase"/>
    <property type="match status" value="1"/>
</dbReference>
<evidence type="ECO:0000256" key="2">
    <source>
        <dbReference type="ARBA" id="ARBA00022645"/>
    </source>
</evidence>
<keyword evidence="2" id="KW-0121">Carboxypeptidase</keyword>
<dbReference type="InterPro" id="IPR001563">
    <property type="entry name" value="Peptidase_S10"/>
</dbReference>
<reference evidence="7" key="1">
    <citation type="journal article" date="2014" name="Proc. Natl. Acad. Sci. U.S.A.">
        <title>Extensive sampling of basidiomycete genomes demonstrates inadequacy of the white-rot/brown-rot paradigm for wood decay fungi.</title>
        <authorList>
            <person name="Riley R."/>
            <person name="Salamov A.A."/>
            <person name="Brown D.W."/>
            <person name="Nagy L.G."/>
            <person name="Floudas D."/>
            <person name="Held B.W."/>
            <person name="Levasseur A."/>
            <person name="Lombard V."/>
            <person name="Morin E."/>
            <person name="Otillar R."/>
            <person name="Lindquist E.A."/>
            <person name="Sun H."/>
            <person name="LaButti K.M."/>
            <person name="Schmutz J."/>
            <person name="Jabbour D."/>
            <person name="Luo H."/>
            <person name="Baker S.E."/>
            <person name="Pisabarro A.G."/>
            <person name="Walton J.D."/>
            <person name="Blanchette R.A."/>
            <person name="Henrissat B."/>
            <person name="Martin F."/>
            <person name="Cullen D."/>
            <person name="Hibbett D.S."/>
            <person name="Grigoriev I.V."/>
        </authorList>
    </citation>
    <scope>NUCLEOTIDE SEQUENCE [LARGE SCALE GENOMIC DNA]</scope>
    <source>
        <strain evidence="7">MUCL 33604</strain>
    </source>
</reference>
<dbReference type="InParanoid" id="A0A067PH03"/>
<dbReference type="GO" id="GO:0006508">
    <property type="term" value="P:proteolysis"/>
    <property type="evidence" value="ECO:0007669"/>
    <property type="project" value="UniProtKB-KW"/>
</dbReference>
<evidence type="ECO:0000313" key="6">
    <source>
        <dbReference type="EMBL" id="KDQ50292.1"/>
    </source>
</evidence>
<keyword evidence="5" id="KW-0325">Glycoprotein</keyword>
<dbReference type="OrthoDB" id="443318at2759"/>